<organism evidence="2 3">
    <name type="scientific">Tetrabaena socialis</name>
    <dbReference type="NCBI Taxonomy" id="47790"/>
    <lineage>
        <taxon>Eukaryota</taxon>
        <taxon>Viridiplantae</taxon>
        <taxon>Chlorophyta</taxon>
        <taxon>core chlorophytes</taxon>
        <taxon>Chlorophyceae</taxon>
        <taxon>CS clade</taxon>
        <taxon>Chlamydomonadales</taxon>
        <taxon>Tetrabaenaceae</taxon>
        <taxon>Tetrabaena</taxon>
    </lineage>
</organism>
<dbReference type="EMBL" id="PGGS01000266">
    <property type="protein sequence ID" value="PNH05988.1"/>
    <property type="molecule type" value="Genomic_DNA"/>
</dbReference>
<feature type="compositionally biased region" description="Low complexity" evidence="1">
    <location>
        <begin position="14"/>
        <end position="25"/>
    </location>
</feature>
<dbReference type="AlphaFoldDB" id="A0A2J8A0I0"/>
<feature type="compositionally biased region" description="Basic and acidic residues" evidence="1">
    <location>
        <begin position="485"/>
        <end position="495"/>
    </location>
</feature>
<reference evidence="2 3" key="1">
    <citation type="journal article" date="2017" name="Mol. Biol. Evol.">
        <title>The 4-celled Tetrabaena socialis nuclear genome reveals the essential components for genetic control of cell number at the origin of multicellularity in the volvocine lineage.</title>
        <authorList>
            <person name="Featherston J."/>
            <person name="Arakaki Y."/>
            <person name="Hanschen E.R."/>
            <person name="Ferris P.J."/>
            <person name="Michod R.E."/>
            <person name="Olson B.J.S.C."/>
            <person name="Nozaki H."/>
            <person name="Durand P.M."/>
        </authorList>
    </citation>
    <scope>NUCLEOTIDE SEQUENCE [LARGE SCALE GENOMIC DNA]</scope>
    <source>
        <strain evidence="2 3">NIES-571</strain>
    </source>
</reference>
<feature type="region of interest" description="Disordered" evidence="1">
    <location>
        <begin position="1"/>
        <end position="47"/>
    </location>
</feature>
<dbReference type="OrthoDB" id="552951at2759"/>
<evidence type="ECO:0000313" key="3">
    <source>
        <dbReference type="Proteomes" id="UP000236333"/>
    </source>
</evidence>
<evidence type="ECO:0000313" key="2">
    <source>
        <dbReference type="EMBL" id="PNH05988.1"/>
    </source>
</evidence>
<evidence type="ECO:0000256" key="1">
    <source>
        <dbReference type="SAM" id="MobiDB-lite"/>
    </source>
</evidence>
<keyword evidence="3" id="KW-1185">Reference proteome</keyword>
<proteinExistence type="predicted"/>
<accession>A0A2J8A0I0</accession>
<dbReference type="Proteomes" id="UP000236333">
    <property type="component" value="Unassembled WGS sequence"/>
</dbReference>
<feature type="region of interest" description="Disordered" evidence="1">
    <location>
        <begin position="160"/>
        <end position="186"/>
    </location>
</feature>
<comment type="caution">
    <text evidence="2">The sequence shown here is derived from an EMBL/GenBank/DDBJ whole genome shotgun (WGS) entry which is preliminary data.</text>
</comment>
<name>A0A2J8A0I0_9CHLO</name>
<sequence length="520" mass="52057">MPPPSHASAHRRTASLPASASATAAGAGGQPEPSPAQPTATATPYGSLPPAKNTYGVAPLVPHLAALMGLVRHGADALTHHIAAAAAAAHHTSATHALFAPGHGPLFGWHPATAAGAAASPRAAGQPAVAAAAHPELLQQPSEDDGHWWSGGPLHGTVSYLQWGHGPHADDSNDGPPCGQEAASPAVALSRPALPSFASSASAPGAGAPSPLLPLSALSLGHLHSAAAARTAALLLLWHAAIDAQRHAVAAARSSLSRAAAAAERGARSLPPPQQLPHLARWTAAAAAVHAEESFAMALARTAAAASAAAAGGPAAAAFTLTGSASAAAAAAAVAAPHLPLLHAARRRLLATAAPLLGDLRDIKRGCTTHVLLRFLLFSSLNPGLRRSLLLRLDALAARAHQLALLQQEHDAWAARQPQPPGRAPAAAPAAAAAATAAAAPSAPARPPLPARWYGSVLAAEAEACGRQLKLEAGPGPVPVAGAAPDDRASGDPPGRFDLRDLYRLIHVLAVAAEDLQRYT</sequence>
<protein>
    <submittedName>
        <fullName evidence="2">Uncharacterized protein</fullName>
    </submittedName>
</protein>
<gene>
    <name evidence="2" type="ORF">TSOC_007702</name>
</gene>
<feature type="region of interest" description="Disordered" evidence="1">
    <location>
        <begin position="476"/>
        <end position="495"/>
    </location>
</feature>